<dbReference type="KEGG" id="them:FPV09_06145"/>
<evidence type="ECO:0000313" key="1">
    <source>
        <dbReference type="EMBL" id="QEK14743.1"/>
    </source>
</evidence>
<dbReference type="AlphaFoldDB" id="A0A5C0SK17"/>
<gene>
    <name evidence="1" type="ORF">FPV09_06145</name>
</gene>
<evidence type="ECO:0000313" key="2">
    <source>
        <dbReference type="Proteomes" id="UP000322631"/>
    </source>
</evidence>
<proteinExistence type="predicted"/>
<dbReference type="RefSeq" id="WP_148882752.1">
    <property type="nucleotide sequence ID" value="NZ_CP041932.1"/>
</dbReference>
<dbReference type="GeneID" id="41609418"/>
<sequence>MENNPFLLARIVEKTDDDGSVVKCYVVETSPAAPWQLEGICEDGKYIYIKERGGVLRVKLCRLASELHLSDPVLVRDVGSDYGEAEVLDVIERELGRELRIIGEAWSE</sequence>
<accession>A0A5C0SK17</accession>
<dbReference type="EMBL" id="CP041932">
    <property type="protein sequence ID" value="QEK14743.1"/>
    <property type="molecule type" value="Genomic_DNA"/>
</dbReference>
<organism evidence="1 2">
    <name type="scientific">Thermococcus aciditolerans</name>
    <dbReference type="NCBI Taxonomy" id="2598455"/>
    <lineage>
        <taxon>Archaea</taxon>
        <taxon>Methanobacteriati</taxon>
        <taxon>Methanobacteriota</taxon>
        <taxon>Thermococci</taxon>
        <taxon>Thermococcales</taxon>
        <taxon>Thermococcaceae</taxon>
        <taxon>Thermococcus</taxon>
    </lineage>
</organism>
<dbReference type="Proteomes" id="UP000322631">
    <property type="component" value="Chromosome"/>
</dbReference>
<reference evidence="1 2" key="1">
    <citation type="submission" date="2019-07" db="EMBL/GenBank/DDBJ databases">
        <title>Complete genome of Thermococcus acidophilus.</title>
        <authorList>
            <person name="Li X."/>
        </authorList>
    </citation>
    <scope>NUCLEOTIDE SEQUENCE [LARGE SCALE GENOMIC DNA]</scope>
    <source>
        <strain evidence="1 2">SY113</strain>
    </source>
</reference>
<protein>
    <submittedName>
        <fullName evidence="1">Uncharacterized protein</fullName>
    </submittedName>
</protein>
<name>A0A5C0SK17_9EURY</name>
<keyword evidence="2" id="KW-1185">Reference proteome</keyword>